<dbReference type="Gene3D" id="3.30.420.10">
    <property type="entry name" value="Ribonuclease H-like superfamily/Ribonuclease H"/>
    <property type="match status" value="1"/>
</dbReference>
<sequence length="172" mass="17676">MFVLGIDPGVTRCGYGFIQRESGGRARALAAGVLTTLASAPLPARLASLHDDLAALLAELTPDVVVVERVLFSANARTAMATGQASGLALALAHQVGCVVATYSPNEVKLAVAGHGGADKRQVQRMVATLLELASAPQPADAADALALALTHLALARIPALESAGRERRPVR</sequence>
<dbReference type="NCBIfam" id="TIGR00228">
    <property type="entry name" value="ruvC"/>
    <property type="match status" value="1"/>
</dbReference>
<keyword evidence="8 13" id="KW-0460">Magnesium</keyword>
<evidence type="ECO:0000256" key="14">
    <source>
        <dbReference type="NCBIfam" id="TIGR00228"/>
    </source>
</evidence>
<evidence type="ECO:0000256" key="13">
    <source>
        <dbReference type="HAMAP-Rule" id="MF_00034"/>
    </source>
</evidence>
<evidence type="ECO:0000256" key="12">
    <source>
        <dbReference type="ARBA" id="ARBA00029354"/>
    </source>
</evidence>
<dbReference type="EC" id="3.1.21.10" evidence="13 14"/>
<comment type="catalytic activity">
    <reaction evidence="12 13">
        <text>Endonucleolytic cleavage at a junction such as a reciprocal single-stranded crossover between two homologous DNA duplexes (Holliday junction).</text>
        <dbReference type="EC" id="3.1.21.10"/>
    </reaction>
</comment>
<dbReference type="PROSITE" id="PS01321">
    <property type="entry name" value="RUVC"/>
    <property type="match status" value="1"/>
</dbReference>
<feature type="binding site" evidence="13">
    <location>
        <position position="141"/>
    </location>
    <ligand>
        <name>Mg(2+)</name>
        <dbReference type="ChEBI" id="CHEBI:18420"/>
        <label>1</label>
    </ligand>
</feature>
<dbReference type="GO" id="GO:0000287">
    <property type="term" value="F:magnesium ion binding"/>
    <property type="evidence" value="ECO:0007669"/>
    <property type="project" value="UniProtKB-UniRule"/>
</dbReference>
<protein>
    <recommendedName>
        <fullName evidence="13 14">Crossover junction endodeoxyribonuclease RuvC</fullName>
        <ecNumber evidence="13 14">3.1.21.10</ecNumber>
    </recommendedName>
    <alternativeName>
        <fullName evidence="13">Holliday junction nuclease RuvC</fullName>
    </alternativeName>
    <alternativeName>
        <fullName evidence="13">Holliday junction resolvase RuvC</fullName>
    </alternativeName>
</protein>
<keyword evidence="7 13" id="KW-0378">Hydrolase</keyword>
<dbReference type="EMBL" id="CADCSZ010000009">
    <property type="protein sequence ID" value="CAA9211519.1"/>
    <property type="molecule type" value="Genomic_DNA"/>
</dbReference>
<keyword evidence="9 13" id="KW-0238">DNA-binding</keyword>
<dbReference type="GO" id="GO:0008821">
    <property type="term" value="F:crossover junction DNA endonuclease activity"/>
    <property type="evidence" value="ECO:0007669"/>
    <property type="project" value="UniProtKB-UniRule"/>
</dbReference>
<evidence type="ECO:0000256" key="4">
    <source>
        <dbReference type="ARBA" id="ARBA00022723"/>
    </source>
</evidence>
<dbReference type="AlphaFoldDB" id="A0A6J4H1C8"/>
<organism evidence="15">
    <name type="scientific">uncultured Acidimicrobiales bacterium</name>
    <dbReference type="NCBI Taxonomy" id="310071"/>
    <lineage>
        <taxon>Bacteria</taxon>
        <taxon>Bacillati</taxon>
        <taxon>Actinomycetota</taxon>
        <taxon>Acidimicrobiia</taxon>
        <taxon>Acidimicrobiales</taxon>
        <taxon>environmental samples</taxon>
    </lineage>
</organism>
<keyword evidence="11 13" id="KW-0234">DNA repair</keyword>
<comment type="similarity">
    <text evidence="1 13">Belongs to the RuvC family.</text>
</comment>
<dbReference type="GO" id="GO:0003677">
    <property type="term" value="F:DNA binding"/>
    <property type="evidence" value="ECO:0007669"/>
    <property type="project" value="UniProtKB-KW"/>
</dbReference>
<dbReference type="PRINTS" id="PR00696">
    <property type="entry name" value="RSOLVASERUVC"/>
</dbReference>
<dbReference type="HAMAP" id="MF_00034">
    <property type="entry name" value="RuvC"/>
    <property type="match status" value="1"/>
</dbReference>
<keyword evidence="10 13" id="KW-0233">DNA recombination</keyword>
<feature type="binding site" evidence="13">
    <location>
        <position position="68"/>
    </location>
    <ligand>
        <name>Mg(2+)</name>
        <dbReference type="ChEBI" id="CHEBI:18420"/>
        <label>2</label>
    </ligand>
</feature>
<comment type="function">
    <text evidence="13">The RuvA-RuvB-RuvC complex processes Holliday junction (HJ) DNA during genetic recombination and DNA repair. Endonuclease that resolves HJ intermediates. Cleaves cruciform DNA by making single-stranded nicks across the HJ at symmetrical positions within the homologous arms, yielding a 5'-phosphate and a 3'-hydroxyl group; requires a central core of homology in the junction. The consensus cleavage sequence is 5'-(A/T)TT(C/G)-3'. Cleavage occurs on the 3'-side of the TT dinucleotide at the point of strand exchange. HJ branch migration catalyzed by RuvA-RuvB allows RuvC to scan DNA until it finds its consensus sequence, where it cleaves and resolves the cruciform DNA.</text>
</comment>
<comment type="subunit">
    <text evidence="13">Homodimer which binds Holliday junction (HJ) DNA. The HJ becomes 2-fold symmetrical on binding to RuvC with unstacked arms; it has a different conformation from HJ DNA in complex with RuvA. In the full resolvosome a probable DNA-RuvA(4)-RuvB(12)-RuvC(2) complex forms which resolves the HJ.</text>
</comment>
<dbReference type="GO" id="GO:0006310">
    <property type="term" value="P:DNA recombination"/>
    <property type="evidence" value="ECO:0007669"/>
    <property type="project" value="UniProtKB-UniRule"/>
</dbReference>
<evidence type="ECO:0000256" key="1">
    <source>
        <dbReference type="ARBA" id="ARBA00009518"/>
    </source>
</evidence>
<dbReference type="CDD" id="cd16962">
    <property type="entry name" value="RuvC"/>
    <property type="match status" value="1"/>
</dbReference>
<dbReference type="InterPro" id="IPR002176">
    <property type="entry name" value="X-over_junc_endoDNase_RuvC"/>
</dbReference>
<dbReference type="PANTHER" id="PTHR30194:SF3">
    <property type="entry name" value="CROSSOVER JUNCTION ENDODEOXYRIBONUCLEASE RUVC"/>
    <property type="match status" value="1"/>
</dbReference>
<feature type="binding site" evidence="13">
    <location>
        <position position="7"/>
    </location>
    <ligand>
        <name>Mg(2+)</name>
        <dbReference type="ChEBI" id="CHEBI:18420"/>
        <label>1</label>
    </ligand>
</feature>
<proteinExistence type="inferred from homology"/>
<keyword evidence="2 13" id="KW-0963">Cytoplasm</keyword>
<evidence type="ECO:0000256" key="7">
    <source>
        <dbReference type="ARBA" id="ARBA00022801"/>
    </source>
</evidence>
<dbReference type="SUPFAM" id="SSF53098">
    <property type="entry name" value="Ribonuclease H-like"/>
    <property type="match status" value="1"/>
</dbReference>
<evidence type="ECO:0000256" key="8">
    <source>
        <dbReference type="ARBA" id="ARBA00022842"/>
    </source>
</evidence>
<evidence type="ECO:0000256" key="11">
    <source>
        <dbReference type="ARBA" id="ARBA00023204"/>
    </source>
</evidence>
<evidence type="ECO:0000256" key="10">
    <source>
        <dbReference type="ARBA" id="ARBA00023172"/>
    </source>
</evidence>
<reference evidence="15" key="1">
    <citation type="submission" date="2020-02" db="EMBL/GenBank/DDBJ databases">
        <authorList>
            <person name="Meier V. D."/>
        </authorList>
    </citation>
    <scope>NUCLEOTIDE SEQUENCE</scope>
    <source>
        <strain evidence="15">AVDCRST_MAG76</strain>
    </source>
</reference>
<feature type="active site" evidence="13">
    <location>
        <position position="68"/>
    </location>
</feature>
<dbReference type="GO" id="GO:0006281">
    <property type="term" value="P:DNA repair"/>
    <property type="evidence" value="ECO:0007669"/>
    <property type="project" value="UniProtKB-UniRule"/>
</dbReference>
<keyword evidence="5 13" id="KW-0255">Endonuclease</keyword>
<name>A0A6J4H1C8_9ACTN</name>
<dbReference type="PANTHER" id="PTHR30194">
    <property type="entry name" value="CROSSOVER JUNCTION ENDODEOXYRIBONUCLEASE RUVC"/>
    <property type="match status" value="1"/>
</dbReference>
<evidence type="ECO:0000256" key="9">
    <source>
        <dbReference type="ARBA" id="ARBA00023125"/>
    </source>
</evidence>
<evidence type="ECO:0000256" key="6">
    <source>
        <dbReference type="ARBA" id="ARBA00022763"/>
    </source>
</evidence>
<dbReference type="GO" id="GO:0005737">
    <property type="term" value="C:cytoplasm"/>
    <property type="evidence" value="ECO:0007669"/>
    <property type="project" value="UniProtKB-SubCell"/>
</dbReference>
<evidence type="ECO:0000256" key="5">
    <source>
        <dbReference type="ARBA" id="ARBA00022759"/>
    </source>
</evidence>
<dbReference type="GO" id="GO:0048476">
    <property type="term" value="C:Holliday junction resolvase complex"/>
    <property type="evidence" value="ECO:0007669"/>
    <property type="project" value="UniProtKB-UniRule"/>
</dbReference>
<accession>A0A6J4H1C8</accession>
<feature type="active site" evidence="13">
    <location>
        <position position="7"/>
    </location>
</feature>
<dbReference type="InterPro" id="IPR036397">
    <property type="entry name" value="RNaseH_sf"/>
</dbReference>
<dbReference type="InterPro" id="IPR012337">
    <property type="entry name" value="RNaseH-like_sf"/>
</dbReference>
<feature type="active site" evidence="13">
    <location>
        <position position="141"/>
    </location>
</feature>
<dbReference type="InterPro" id="IPR020563">
    <property type="entry name" value="X-over_junc_endoDNase_Mg_BS"/>
</dbReference>
<evidence type="ECO:0000256" key="3">
    <source>
        <dbReference type="ARBA" id="ARBA00022722"/>
    </source>
</evidence>
<evidence type="ECO:0000256" key="2">
    <source>
        <dbReference type="ARBA" id="ARBA00022490"/>
    </source>
</evidence>
<evidence type="ECO:0000313" key="15">
    <source>
        <dbReference type="EMBL" id="CAA9211519.1"/>
    </source>
</evidence>
<keyword evidence="3 13" id="KW-0540">Nuclease</keyword>
<dbReference type="FunFam" id="3.30.420.10:FF:000002">
    <property type="entry name" value="Crossover junction endodeoxyribonuclease RuvC"/>
    <property type="match status" value="1"/>
</dbReference>
<dbReference type="Pfam" id="PF02075">
    <property type="entry name" value="RuvC"/>
    <property type="match status" value="1"/>
</dbReference>
<comment type="subcellular location">
    <subcellularLocation>
        <location evidence="13">Cytoplasm</location>
    </subcellularLocation>
</comment>
<keyword evidence="4 13" id="KW-0479">Metal-binding</keyword>
<keyword evidence="6 13" id="KW-0227">DNA damage</keyword>
<gene>
    <name evidence="13" type="primary">ruvC</name>
    <name evidence="15" type="ORF">AVDCRST_MAG76-156</name>
</gene>
<comment type="cofactor">
    <cofactor evidence="13">
        <name>Mg(2+)</name>
        <dbReference type="ChEBI" id="CHEBI:18420"/>
    </cofactor>
    <text evidence="13">Binds 2 Mg(2+) ion per subunit.</text>
</comment>